<dbReference type="AlphaFoldDB" id="A0AAN7ALK4"/>
<dbReference type="GO" id="GO:0005737">
    <property type="term" value="C:cytoplasm"/>
    <property type="evidence" value="ECO:0007669"/>
    <property type="project" value="TreeGrafter"/>
</dbReference>
<dbReference type="PANTHER" id="PTHR13847:SF129">
    <property type="entry name" value="FAD DEPENDENT OXIDOREDUCTASE"/>
    <property type="match status" value="1"/>
</dbReference>
<dbReference type="InterPro" id="IPR036188">
    <property type="entry name" value="FAD/NAD-bd_sf"/>
</dbReference>
<proteinExistence type="predicted"/>
<keyword evidence="3" id="KW-1185">Reference proteome</keyword>
<evidence type="ECO:0000259" key="1">
    <source>
        <dbReference type="Pfam" id="PF01266"/>
    </source>
</evidence>
<sequence length="490" mass="53060">MHEPATLPSVNPSQSYWLQSLSPVLKGHRTTEDLPEEADVVIVGSGITGAFAADFLLRHEHDGAEGSKEKKSVVMLEAREVCGGATGRNGGHCQPQVYLAVPEVAAFELETYEFLKTLAKEQNIDCDWVSFTGVHAFYSAPMFETAAASVHDLQQTRPSLGSQLEAIRGTDKARLADLKVPTAHGVIIQKKAASLWPYKLVAHVIEQLLPFENFNLQTNTPVTSLSPLSSGGWALETPRGMIKAKQVLLATNGYTSHLLPKFADLIVPTRSQISAVLPPNSGSQPAELKHSYLFAADPDVNDGTNAPRDDYLVQRPLPGGEIIYGGGRRFAKNLGVGVSSDEEVESQIAKYLRSNLSPPLDLTPPGKVIEGEGELKASYEWTGIMGYSRDQHAWVGQVPESLGGGKEGGLYICAGYSGHGMPSAALSGRAVVRLMLGLDEPQTVIQGGKIEKREVLPERFRVSEERLRRAREECAQVNGGWEVNSFATLI</sequence>
<reference evidence="2" key="1">
    <citation type="journal article" date="2023" name="Mol. Phylogenet. Evol.">
        <title>Genome-scale phylogeny and comparative genomics of the fungal order Sordariales.</title>
        <authorList>
            <person name="Hensen N."/>
            <person name="Bonometti L."/>
            <person name="Westerberg I."/>
            <person name="Brannstrom I.O."/>
            <person name="Guillou S."/>
            <person name="Cros-Aarteil S."/>
            <person name="Calhoun S."/>
            <person name="Haridas S."/>
            <person name="Kuo A."/>
            <person name="Mondo S."/>
            <person name="Pangilinan J."/>
            <person name="Riley R."/>
            <person name="LaButti K."/>
            <person name="Andreopoulos B."/>
            <person name="Lipzen A."/>
            <person name="Chen C."/>
            <person name="Yan M."/>
            <person name="Daum C."/>
            <person name="Ng V."/>
            <person name="Clum A."/>
            <person name="Steindorff A."/>
            <person name="Ohm R.A."/>
            <person name="Martin F."/>
            <person name="Silar P."/>
            <person name="Natvig D.O."/>
            <person name="Lalanne C."/>
            <person name="Gautier V."/>
            <person name="Ament-Velasquez S.L."/>
            <person name="Kruys A."/>
            <person name="Hutchinson M.I."/>
            <person name="Powell A.J."/>
            <person name="Barry K."/>
            <person name="Miller A.N."/>
            <person name="Grigoriev I.V."/>
            <person name="Debuchy R."/>
            <person name="Gladieux P."/>
            <person name="Hiltunen Thoren M."/>
            <person name="Johannesson H."/>
        </authorList>
    </citation>
    <scope>NUCLEOTIDE SEQUENCE</scope>
    <source>
        <strain evidence="2">PSN309</strain>
    </source>
</reference>
<dbReference type="PANTHER" id="PTHR13847">
    <property type="entry name" value="SARCOSINE DEHYDROGENASE-RELATED"/>
    <property type="match status" value="1"/>
</dbReference>
<dbReference type="EMBL" id="MU864360">
    <property type="protein sequence ID" value="KAK4191199.1"/>
    <property type="molecule type" value="Genomic_DNA"/>
</dbReference>
<dbReference type="Pfam" id="PF01266">
    <property type="entry name" value="DAO"/>
    <property type="match status" value="1"/>
</dbReference>
<accession>A0AAN7ALK4</accession>
<dbReference type="SUPFAM" id="SSF51905">
    <property type="entry name" value="FAD/NAD(P)-binding domain"/>
    <property type="match status" value="1"/>
</dbReference>
<organism evidence="2 3">
    <name type="scientific">Podospora australis</name>
    <dbReference type="NCBI Taxonomy" id="1536484"/>
    <lineage>
        <taxon>Eukaryota</taxon>
        <taxon>Fungi</taxon>
        <taxon>Dikarya</taxon>
        <taxon>Ascomycota</taxon>
        <taxon>Pezizomycotina</taxon>
        <taxon>Sordariomycetes</taxon>
        <taxon>Sordariomycetidae</taxon>
        <taxon>Sordariales</taxon>
        <taxon>Podosporaceae</taxon>
        <taxon>Podospora</taxon>
    </lineage>
</organism>
<dbReference type="Gene3D" id="3.30.9.10">
    <property type="entry name" value="D-Amino Acid Oxidase, subunit A, domain 2"/>
    <property type="match status" value="1"/>
</dbReference>
<dbReference type="InterPro" id="IPR006076">
    <property type="entry name" value="FAD-dep_OxRdtase"/>
</dbReference>
<comment type="caution">
    <text evidence="2">The sequence shown here is derived from an EMBL/GenBank/DDBJ whole genome shotgun (WGS) entry which is preliminary data.</text>
</comment>
<evidence type="ECO:0000313" key="2">
    <source>
        <dbReference type="EMBL" id="KAK4191199.1"/>
    </source>
</evidence>
<protein>
    <submittedName>
        <fullName evidence="2">FAD dependent oxidoreductase</fullName>
    </submittedName>
</protein>
<gene>
    <name evidence="2" type="ORF">QBC35DRAFT_24030</name>
</gene>
<dbReference type="Proteomes" id="UP001302126">
    <property type="component" value="Unassembled WGS sequence"/>
</dbReference>
<dbReference type="Gene3D" id="3.50.50.60">
    <property type="entry name" value="FAD/NAD(P)-binding domain"/>
    <property type="match status" value="1"/>
</dbReference>
<feature type="domain" description="FAD dependent oxidoreductase" evidence="1">
    <location>
        <begin position="39"/>
        <end position="433"/>
    </location>
</feature>
<name>A0AAN7ALK4_9PEZI</name>
<evidence type="ECO:0000313" key="3">
    <source>
        <dbReference type="Proteomes" id="UP001302126"/>
    </source>
</evidence>
<reference evidence="2" key="2">
    <citation type="submission" date="2023-05" db="EMBL/GenBank/DDBJ databases">
        <authorList>
            <consortium name="Lawrence Berkeley National Laboratory"/>
            <person name="Steindorff A."/>
            <person name="Hensen N."/>
            <person name="Bonometti L."/>
            <person name="Westerberg I."/>
            <person name="Brannstrom I.O."/>
            <person name="Guillou S."/>
            <person name="Cros-Aarteil S."/>
            <person name="Calhoun S."/>
            <person name="Haridas S."/>
            <person name="Kuo A."/>
            <person name="Mondo S."/>
            <person name="Pangilinan J."/>
            <person name="Riley R."/>
            <person name="Labutti K."/>
            <person name="Andreopoulos B."/>
            <person name="Lipzen A."/>
            <person name="Chen C."/>
            <person name="Yanf M."/>
            <person name="Daum C."/>
            <person name="Ng V."/>
            <person name="Clum A."/>
            <person name="Ohm R."/>
            <person name="Martin F."/>
            <person name="Silar P."/>
            <person name="Natvig D."/>
            <person name="Lalanne C."/>
            <person name="Gautier V."/>
            <person name="Ament-Velasquez S.L."/>
            <person name="Kruys A."/>
            <person name="Hutchinson M.I."/>
            <person name="Powell A.J."/>
            <person name="Barry K."/>
            <person name="Miller A.N."/>
            <person name="Grigoriev I.V."/>
            <person name="Debuchy R."/>
            <person name="Gladieux P."/>
            <person name="Thoren M.H."/>
            <person name="Johannesson H."/>
        </authorList>
    </citation>
    <scope>NUCLEOTIDE SEQUENCE</scope>
    <source>
        <strain evidence="2">PSN309</strain>
    </source>
</reference>